<dbReference type="Pfam" id="PF07885">
    <property type="entry name" value="Ion_trans_2"/>
    <property type="match status" value="1"/>
</dbReference>
<feature type="transmembrane region" description="Helical" evidence="1">
    <location>
        <begin position="79"/>
        <end position="97"/>
    </location>
</feature>
<dbReference type="VEuPathDB" id="TriTrypDB:C4B63_52g74"/>
<sequence>MDSASGSSRSSPRRRENRGFLHLLRRKTRAFTLGPRLLGTRVKHLLRDELYFDVSLHSAPSVVTNEIASLELLAAYHRWLRGVQALLAVLVFILSLLPSAAVVEWTILAVSEAAVLIILRVYSIKAEYTGLTNLLYKDRRNIFTSPFLLQMLLEIIVWNIQTPPLIFFWRPFFELLDYFIFVRLYAVAFYIHNAAYVYRFFCRAMTAMTAMPLTTSFTVRTALVYRKAKIVSLATLLSWVTLSFMYAKAEHVPLHDGFWYAFQAISTVGYGDITPATTAGKLVAFIAWVISFVLIAYLVVIFHSSLTKNENEHNMYMLMRCQRLSHLLREDSASVIQTMWRFHRLKSPFSDGKMQCAKALFYSWALTRNISRLRRERQEWRDATQRFRASRVSPSIGFLDQGHEEHLCHLLRAAQHAQQQADVDAFFRKCVECRERMPTREEVERAVMNNFWRGSFYSTDTVGACGAATAHVDVTNLLEKVETLENTCGRLTALMESLAATAPTNPPSLAHSCS</sequence>
<accession>A0A2V2V176</accession>
<feature type="domain" description="Potassium channel" evidence="2">
    <location>
        <begin position="236"/>
        <end position="306"/>
    </location>
</feature>
<proteinExistence type="predicted"/>
<dbReference type="VEuPathDB" id="TriTrypDB:C3747_35g83"/>
<feature type="transmembrane region" description="Helical" evidence="1">
    <location>
        <begin position="230"/>
        <end position="247"/>
    </location>
</feature>
<evidence type="ECO:0000259" key="2">
    <source>
        <dbReference type="Pfam" id="PF07885"/>
    </source>
</evidence>
<reference evidence="3 4" key="1">
    <citation type="journal article" date="2018" name="Microb. Genom.">
        <title>Expanding an expanded genome: long-read sequencing of Trypanosoma cruzi.</title>
        <authorList>
            <person name="Berna L."/>
            <person name="Rodriguez M."/>
            <person name="Chiribao M.L."/>
            <person name="Parodi-Talice A."/>
            <person name="Pita S."/>
            <person name="Rijo G."/>
            <person name="Alvarez-Valin F."/>
            <person name="Robello C."/>
        </authorList>
    </citation>
    <scope>NUCLEOTIDE SEQUENCE [LARGE SCALE GENOMIC DNA]</scope>
    <source>
        <strain evidence="3 4">Dm28c</strain>
    </source>
</reference>
<dbReference type="PANTHER" id="PTHR10153">
    <property type="entry name" value="SMALL CONDUCTANCE CALCIUM-ACTIVATED POTASSIUM CHANNEL"/>
    <property type="match status" value="1"/>
</dbReference>
<feature type="transmembrane region" description="Helical" evidence="1">
    <location>
        <begin position="180"/>
        <end position="201"/>
    </location>
</feature>
<dbReference type="VEuPathDB" id="TriTrypDB:TcBrA4_0133770"/>
<comment type="caution">
    <text evidence="3">The sequence shown here is derived from an EMBL/GenBank/DDBJ whole genome shotgun (WGS) entry which is preliminary data.</text>
</comment>
<dbReference type="InterPro" id="IPR015449">
    <property type="entry name" value="K_chnl_Ca-activ_SK"/>
</dbReference>
<dbReference type="VEuPathDB" id="TriTrypDB:BCY84_20298"/>
<dbReference type="VEuPathDB" id="TriTrypDB:TcCLB.506661.130"/>
<dbReference type="Proteomes" id="UP000246121">
    <property type="component" value="Unassembled WGS sequence"/>
</dbReference>
<dbReference type="InterPro" id="IPR013099">
    <property type="entry name" value="K_chnl_dom"/>
</dbReference>
<dbReference type="VEuPathDB" id="TriTrypDB:TCDM_05378"/>
<keyword evidence="1" id="KW-0812">Transmembrane</keyword>
<organism evidence="3 4">
    <name type="scientific">Trypanosoma cruzi</name>
    <dbReference type="NCBI Taxonomy" id="5693"/>
    <lineage>
        <taxon>Eukaryota</taxon>
        <taxon>Discoba</taxon>
        <taxon>Euglenozoa</taxon>
        <taxon>Kinetoplastea</taxon>
        <taxon>Metakinetoplastina</taxon>
        <taxon>Trypanosomatida</taxon>
        <taxon>Trypanosomatidae</taxon>
        <taxon>Trypanosoma</taxon>
        <taxon>Schizotrypanum</taxon>
    </lineage>
</organism>
<dbReference type="VEuPathDB" id="TriTrypDB:ECC02_005051"/>
<dbReference type="SUPFAM" id="SSF81324">
    <property type="entry name" value="Voltage-gated potassium channels"/>
    <property type="match status" value="1"/>
</dbReference>
<name>A0A2V2V176_TRYCR</name>
<dbReference type="GO" id="GO:0016286">
    <property type="term" value="F:small conductance calcium-activated potassium channel activity"/>
    <property type="evidence" value="ECO:0007669"/>
    <property type="project" value="InterPro"/>
</dbReference>
<dbReference type="VEuPathDB" id="TriTrypDB:Tc_MARK_8129"/>
<keyword evidence="1" id="KW-0472">Membrane</keyword>
<feature type="transmembrane region" description="Helical" evidence="1">
    <location>
        <begin position="142"/>
        <end position="160"/>
    </location>
</feature>
<dbReference type="VEuPathDB" id="TriTrypDB:TcCL_NonESM03608"/>
<protein>
    <submittedName>
        <fullName evidence="3">Putative ion transport protein</fullName>
    </submittedName>
</protein>
<dbReference type="Gene3D" id="1.10.287.70">
    <property type="match status" value="1"/>
</dbReference>
<feature type="transmembrane region" description="Helical" evidence="1">
    <location>
        <begin position="282"/>
        <end position="302"/>
    </location>
</feature>
<keyword evidence="1" id="KW-1133">Transmembrane helix</keyword>
<gene>
    <name evidence="3" type="ORF">C4B63_52g74</name>
</gene>
<evidence type="ECO:0000256" key="1">
    <source>
        <dbReference type="SAM" id="Phobius"/>
    </source>
</evidence>
<dbReference type="EMBL" id="PRFA01000052">
    <property type="protein sequence ID" value="PWU90265.1"/>
    <property type="molecule type" value="Genomic_DNA"/>
</dbReference>
<dbReference type="GO" id="GO:0016020">
    <property type="term" value="C:membrane"/>
    <property type="evidence" value="ECO:0007669"/>
    <property type="project" value="InterPro"/>
</dbReference>
<evidence type="ECO:0000313" key="4">
    <source>
        <dbReference type="Proteomes" id="UP000246121"/>
    </source>
</evidence>
<dbReference type="PRINTS" id="PR00169">
    <property type="entry name" value="KCHANNEL"/>
</dbReference>
<evidence type="ECO:0000313" key="3">
    <source>
        <dbReference type="EMBL" id="PWU90265.1"/>
    </source>
</evidence>
<dbReference type="AlphaFoldDB" id="A0A2V2V176"/>
<dbReference type="VEuPathDB" id="TriTrypDB:TcG_05004"/>
<dbReference type="VEuPathDB" id="TriTrypDB:TcCLB.511245.30"/>
<dbReference type="VEuPathDB" id="TriTrypDB:TCSYLVIO_010455"/>